<sequence length="325" mass="35398">MNIDITHHQKLIIIGSGPAGYTAAIYAARANLSPVLFTGINPGGQLINTSTIENWPGNFPVITGTDLMNKMHKHAKLFNTTIVPEEIIKVRFNQIPFLLISDTHKKYTSDAVVIATGATAKSLGLPSEKKFMGRGVSSCAICDGFFYKNKNVAIVGGGNSAIEEALYLSNIAKEVHLIHRRENLRAEKILISRLLKKVKENSIIFHKNSIVHKILGDKTGVTGINIISTNNMLEKNYNINVSGVFIAIGHTPNTKIFLNQIKMKNDYITIKSGINGNYTQTSIPGIFAAGDVIDHVYKQAITASSSGCMAALDAEKYLDKVSNSI</sequence>
<evidence type="ECO:0000313" key="11">
    <source>
        <dbReference type="Proteomes" id="UP000298566"/>
    </source>
</evidence>
<keyword evidence="3 7" id="KW-0274">FAD</keyword>
<dbReference type="AlphaFoldDB" id="A0A4D6Y2J7"/>
<protein>
    <recommendedName>
        <fullName evidence="7">Thioredoxin reductase</fullName>
        <ecNumber evidence="7">1.8.1.9</ecNumber>
    </recommendedName>
</protein>
<dbReference type="Pfam" id="PF07992">
    <property type="entry name" value="Pyr_redox_2"/>
    <property type="match status" value="1"/>
</dbReference>
<evidence type="ECO:0000256" key="6">
    <source>
        <dbReference type="ARBA" id="ARBA00023284"/>
    </source>
</evidence>
<comment type="similarity">
    <text evidence="1 7">Belongs to the class-II pyridine nucleotide-disulfide oxidoreductase family.</text>
</comment>
<dbReference type="InterPro" id="IPR036188">
    <property type="entry name" value="FAD/NAD-bd_sf"/>
</dbReference>
<evidence type="ECO:0000256" key="7">
    <source>
        <dbReference type="RuleBase" id="RU003880"/>
    </source>
</evidence>
<gene>
    <name evidence="10" type="primary">trxB</name>
    <name evidence="10" type="ORF">D9V73_01495</name>
</gene>
<keyword evidence="4 7" id="KW-0560">Oxidoreductase</keyword>
<organism evidence="10 11">
    <name type="scientific">Buchnera aphidicola subsp. Melaphis rhois</name>
    <dbReference type="NCBI Taxonomy" id="118103"/>
    <lineage>
        <taxon>Bacteria</taxon>
        <taxon>Pseudomonadati</taxon>
        <taxon>Pseudomonadota</taxon>
        <taxon>Gammaproteobacteria</taxon>
        <taxon>Enterobacterales</taxon>
        <taxon>Erwiniaceae</taxon>
        <taxon>Buchnera</taxon>
    </lineage>
</organism>
<evidence type="ECO:0000256" key="3">
    <source>
        <dbReference type="ARBA" id="ARBA00022827"/>
    </source>
</evidence>
<dbReference type="InterPro" id="IPR023753">
    <property type="entry name" value="FAD/NAD-binding_dom"/>
</dbReference>
<evidence type="ECO:0000313" key="10">
    <source>
        <dbReference type="EMBL" id="QCI23317.1"/>
    </source>
</evidence>
<dbReference type="PROSITE" id="PS00573">
    <property type="entry name" value="PYRIDINE_REDOX_2"/>
    <property type="match status" value="1"/>
</dbReference>
<dbReference type="GO" id="GO:0019430">
    <property type="term" value="P:removal of superoxide radicals"/>
    <property type="evidence" value="ECO:0007669"/>
    <property type="project" value="UniProtKB-UniRule"/>
</dbReference>
<evidence type="ECO:0000256" key="8">
    <source>
        <dbReference type="RuleBase" id="RU003881"/>
    </source>
</evidence>
<evidence type="ECO:0000256" key="2">
    <source>
        <dbReference type="ARBA" id="ARBA00022630"/>
    </source>
</evidence>
<dbReference type="Gene3D" id="3.50.50.60">
    <property type="entry name" value="FAD/NAD(P)-binding domain"/>
    <property type="match status" value="2"/>
</dbReference>
<comment type="catalytic activity">
    <reaction evidence="7">
        <text>[thioredoxin]-dithiol + NADP(+) = [thioredoxin]-disulfide + NADPH + H(+)</text>
        <dbReference type="Rhea" id="RHEA:20345"/>
        <dbReference type="Rhea" id="RHEA-COMP:10698"/>
        <dbReference type="Rhea" id="RHEA-COMP:10700"/>
        <dbReference type="ChEBI" id="CHEBI:15378"/>
        <dbReference type="ChEBI" id="CHEBI:29950"/>
        <dbReference type="ChEBI" id="CHEBI:50058"/>
        <dbReference type="ChEBI" id="CHEBI:57783"/>
        <dbReference type="ChEBI" id="CHEBI:58349"/>
        <dbReference type="EC" id="1.8.1.9"/>
    </reaction>
</comment>
<dbReference type="OrthoDB" id="9806179at2"/>
<dbReference type="InterPro" id="IPR005982">
    <property type="entry name" value="Thioredox_Rdtase"/>
</dbReference>
<dbReference type="Proteomes" id="UP000298566">
    <property type="component" value="Chromosome"/>
</dbReference>
<comment type="cofactor">
    <cofactor evidence="8">
        <name>FAD</name>
        <dbReference type="ChEBI" id="CHEBI:57692"/>
    </cofactor>
    <text evidence="8">Binds 1 FAD per subunit.</text>
</comment>
<proteinExistence type="inferred from homology"/>
<dbReference type="GO" id="GO:0004791">
    <property type="term" value="F:thioredoxin-disulfide reductase (NADPH) activity"/>
    <property type="evidence" value="ECO:0007669"/>
    <property type="project" value="UniProtKB-UniRule"/>
</dbReference>
<comment type="subunit">
    <text evidence="7">Homodimer.</text>
</comment>
<reference evidence="10 11" key="1">
    <citation type="submission" date="2018-10" db="EMBL/GenBank/DDBJ databases">
        <title>Comparative functional genomics of the obligate endosymbiont Buchnera aphidicola.</title>
        <authorList>
            <person name="Chong R.A."/>
        </authorList>
    </citation>
    <scope>NUCLEOTIDE SEQUENCE [LARGE SCALE GENOMIC DNA]</scope>
    <source>
        <strain evidence="10 11">Mrh</strain>
    </source>
</reference>
<dbReference type="SUPFAM" id="SSF51905">
    <property type="entry name" value="FAD/NAD(P)-binding domain"/>
    <property type="match status" value="1"/>
</dbReference>
<dbReference type="EC" id="1.8.1.9" evidence="7"/>
<keyword evidence="5" id="KW-1015">Disulfide bond</keyword>
<dbReference type="PRINTS" id="PR00368">
    <property type="entry name" value="FADPNR"/>
</dbReference>
<keyword evidence="2 7" id="KW-0285">Flavoprotein</keyword>
<dbReference type="PANTHER" id="PTHR48105">
    <property type="entry name" value="THIOREDOXIN REDUCTASE 1-RELATED-RELATED"/>
    <property type="match status" value="1"/>
</dbReference>
<evidence type="ECO:0000256" key="5">
    <source>
        <dbReference type="ARBA" id="ARBA00023157"/>
    </source>
</evidence>
<dbReference type="NCBIfam" id="TIGR01292">
    <property type="entry name" value="TRX_reduct"/>
    <property type="match status" value="1"/>
</dbReference>
<feature type="domain" description="FAD/NAD(P)-binding" evidence="9">
    <location>
        <begin position="10"/>
        <end position="307"/>
    </location>
</feature>
<dbReference type="GO" id="GO:0005737">
    <property type="term" value="C:cytoplasm"/>
    <property type="evidence" value="ECO:0007669"/>
    <property type="project" value="InterPro"/>
</dbReference>
<keyword evidence="8" id="KW-0521">NADP</keyword>
<dbReference type="PRINTS" id="PR00469">
    <property type="entry name" value="PNDRDTASEII"/>
</dbReference>
<accession>A0A4D6Y2J7</accession>
<dbReference type="InterPro" id="IPR050097">
    <property type="entry name" value="Ferredoxin-NADP_redctase_2"/>
</dbReference>
<dbReference type="InterPro" id="IPR008255">
    <property type="entry name" value="Pyr_nucl-diS_OxRdtase_2_AS"/>
</dbReference>
<evidence type="ECO:0000259" key="9">
    <source>
        <dbReference type="Pfam" id="PF07992"/>
    </source>
</evidence>
<keyword evidence="6 7" id="KW-0676">Redox-active center</keyword>
<evidence type="ECO:0000256" key="1">
    <source>
        <dbReference type="ARBA" id="ARBA00009333"/>
    </source>
</evidence>
<dbReference type="EMBL" id="CP033004">
    <property type="protein sequence ID" value="QCI23317.1"/>
    <property type="molecule type" value="Genomic_DNA"/>
</dbReference>
<evidence type="ECO:0000256" key="4">
    <source>
        <dbReference type="ARBA" id="ARBA00023002"/>
    </source>
</evidence>
<name>A0A4D6Y2J7_BUCMH</name>